<dbReference type="PANTHER" id="PTHR48025">
    <property type="entry name" value="OS02G0815200 PROTEIN"/>
    <property type="match status" value="1"/>
</dbReference>
<dbReference type="InterPro" id="IPR012677">
    <property type="entry name" value="Nucleotide-bd_a/b_plait_sf"/>
</dbReference>
<feature type="region of interest" description="Disordered" evidence="3">
    <location>
        <begin position="564"/>
        <end position="617"/>
    </location>
</feature>
<keyword evidence="6" id="KW-1185">Reference proteome</keyword>
<dbReference type="SMART" id="SM00360">
    <property type="entry name" value="RRM"/>
    <property type="match status" value="2"/>
</dbReference>
<evidence type="ECO:0000259" key="4">
    <source>
        <dbReference type="PROSITE" id="PS50102"/>
    </source>
</evidence>
<dbReference type="HOGENOM" id="CLU_396911_0_0_1"/>
<dbReference type="InterPro" id="IPR035979">
    <property type="entry name" value="RBD_domain_sf"/>
</dbReference>
<dbReference type="PROSITE" id="PS50102">
    <property type="entry name" value="RRM"/>
    <property type="match status" value="2"/>
</dbReference>
<dbReference type="OMA" id="PRRNLPM"/>
<feature type="compositionally biased region" description="Polar residues" evidence="3">
    <location>
        <begin position="76"/>
        <end position="96"/>
    </location>
</feature>
<organism evidence="5 6">
    <name type="scientific">Endocarpon pusillum (strain Z07020 / HMAS-L-300199)</name>
    <name type="common">Lichen-forming fungus</name>
    <dbReference type="NCBI Taxonomy" id="1263415"/>
    <lineage>
        <taxon>Eukaryota</taxon>
        <taxon>Fungi</taxon>
        <taxon>Dikarya</taxon>
        <taxon>Ascomycota</taxon>
        <taxon>Pezizomycotina</taxon>
        <taxon>Eurotiomycetes</taxon>
        <taxon>Chaetothyriomycetidae</taxon>
        <taxon>Verrucariales</taxon>
        <taxon>Verrucariaceae</taxon>
        <taxon>Endocarpon</taxon>
    </lineage>
</organism>
<evidence type="ECO:0000313" key="5">
    <source>
        <dbReference type="EMBL" id="ERF75006.1"/>
    </source>
</evidence>
<dbReference type="Gene3D" id="3.30.70.330">
    <property type="match status" value="2"/>
</dbReference>
<reference evidence="6" key="1">
    <citation type="journal article" date="2014" name="BMC Genomics">
        <title>Genome characteristics reveal the impact of lichenization on lichen-forming fungus Endocarpon pusillum Hedwig (Verrucariales, Ascomycota).</title>
        <authorList>
            <person name="Wang Y.-Y."/>
            <person name="Liu B."/>
            <person name="Zhang X.-Y."/>
            <person name="Zhou Q.-M."/>
            <person name="Zhang T."/>
            <person name="Li H."/>
            <person name="Yu Y.-F."/>
            <person name="Zhang X.-L."/>
            <person name="Hao X.-Y."/>
            <person name="Wang M."/>
            <person name="Wang L."/>
            <person name="Wei J.-C."/>
        </authorList>
    </citation>
    <scope>NUCLEOTIDE SEQUENCE [LARGE SCALE GENOMIC DNA]</scope>
    <source>
        <strain evidence="6">Z07020 / HMAS-L-300199</strain>
    </source>
</reference>
<dbReference type="Proteomes" id="UP000019373">
    <property type="component" value="Unassembled WGS sequence"/>
</dbReference>
<dbReference type="GO" id="GO:0005634">
    <property type="term" value="C:nucleus"/>
    <property type="evidence" value="ECO:0007669"/>
    <property type="project" value="TreeGrafter"/>
</dbReference>
<dbReference type="SUPFAM" id="SSF54928">
    <property type="entry name" value="RNA-binding domain, RBD"/>
    <property type="match status" value="2"/>
</dbReference>
<dbReference type="InterPro" id="IPR050502">
    <property type="entry name" value="Euk_RNA-bind_prot"/>
</dbReference>
<feature type="domain" description="RRM" evidence="4">
    <location>
        <begin position="184"/>
        <end position="262"/>
    </location>
</feature>
<evidence type="ECO:0000256" key="2">
    <source>
        <dbReference type="PROSITE-ProRule" id="PRU00176"/>
    </source>
</evidence>
<dbReference type="Pfam" id="PF00076">
    <property type="entry name" value="RRM_1"/>
    <property type="match status" value="2"/>
</dbReference>
<feature type="region of interest" description="Disordered" evidence="3">
    <location>
        <begin position="31"/>
        <end position="140"/>
    </location>
</feature>
<feature type="compositionally biased region" description="Polar residues" evidence="3">
    <location>
        <begin position="48"/>
        <end position="60"/>
    </location>
</feature>
<accession>U1GSM8</accession>
<dbReference type="InterPro" id="IPR000504">
    <property type="entry name" value="RRM_dom"/>
</dbReference>
<protein>
    <recommendedName>
        <fullName evidence="4">RRM domain-containing protein</fullName>
    </recommendedName>
</protein>
<sequence length="694" mass="76340">MAESPSIPGAAPNAPKMKPVVPVLTVAAVSRLSTTPLRPSPLREMSRSAPTSVIETMTQSDEGEEPKAASDAGIRNSPTLSTKSNLEQASTDSPATQGPLIINGMVVPTGPRAERVGTSADPFVTPTRGIEIGSPSRPRDSVTVASSELQAQITPTPSGFTPRPDRLAEVISADNAQAIYPPQACVFVANLSNQCTDEQIQKSCESKFGAWGPCHAKVHRDKNRMPYAFVQFHEIEDARVAIRESKGMIIDGRPVRAEHANADRAVLLTRHTGGPITDEEARSLLEKYGAIAETCPISVADQKVTNLPEGRWVKFAFFQDCQDARFAFKHDEYYQLVMHRPEARAPANAANRSSPASFRPSGRFHNRSVYGRRWVPDAQAVFVGDLPFDVVEDEIREALSTYGRIQCVDILRKDVENGTDMKIFAFVGFDNTQSVEDALCADTYLRGYRIRVERKEYTMRRNMRMGIGPHSPRYLDPILVHLYNQGLQMGLPQDQAVRILHLNRRPRVASGYANPMYGSPAPGDASYDSSLAPYGSSPYHPQPGNTEYQQFTGPQQGNVQYQQLATPQPENVEHQESAAPQAPEQYGQFGSTNPMSTATSQMMTENNPYHADPKQPSQAMAQYGTMPIEPIFGTGYSYNYPNQPHTPMIPIPEAAPTEHRFSHEVYGPNTYANEAYGPGDYAGQPSHGHSHGYH</sequence>
<dbReference type="EMBL" id="KE720844">
    <property type="protein sequence ID" value="ERF75006.1"/>
    <property type="molecule type" value="Genomic_DNA"/>
</dbReference>
<feature type="compositionally biased region" description="Polar residues" evidence="3">
    <location>
        <begin position="588"/>
        <end position="607"/>
    </location>
</feature>
<feature type="region of interest" description="Disordered" evidence="3">
    <location>
        <begin position="510"/>
        <end position="552"/>
    </location>
</feature>
<evidence type="ECO:0000313" key="6">
    <source>
        <dbReference type="Proteomes" id="UP000019373"/>
    </source>
</evidence>
<name>U1GSM8_ENDPU</name>
<dbReference type="PANTHER" id="PTHR48025:SF1">
    <property type="entry name" value="RRM DOMAIN-CONTAINING PROTEIN"/>
    <property type="match status" value="1"/>
</dbReference>
<dbReference type="CDD" id="cd00590">
    <property type="entry name" value="RRM_SF"/>
    <property type="match status" value="1"/>
</dbReference>
<keyword evidence="1 2" id="KW-0694">RNA-binding</keyword>
<evidence type="ECO:0000256" key="1">
    <source>
        <dbReference type="ARBA" id="ARBA00022884"/>
    </source>
</evidence>
<feature type="domain" description="RRM" evidence="4">
    <location>
        <begin position="379"/>
        <end position="457"/>
    </location>
</feature>
<dbReference type="eggNOG" id="ENOG502QUGB">
    <property type="taxonomic scope" value="Eukaryota"/>
</dbReference>
<evidence type="ECO:0000256" key="3">
    <source>
        <dbReference type="SAM" id="MobiDB-lite"/>
    </source>
</evidence>
<dbReference type="OrthoDB" id="410044at2759"/>
<dbReference type="GO" id="GO:0003729">
    <property type="term" value="F:mRNA binding"/>
    <property type="evidence" value="ECO:0007669"/>
    <property type="project" value="TreeGrafter"/>
</dbReference>
<dbReference type="AlphaFoldDB" id="U1GSM8"/>
<dbReference type="GeneID" id="19242929"/>
<feature type="compositionally biased region" description="Polar residues" evidence="3">
    <location>
        <begin position="543"/>
        <end position="552"/>
    </location>
</feature>
<gene>
    <name evidence="5" type="ORF">EPUS_08051</name>
</gene>
<proteinExistence type="predicted"/>
<dbReference type="RefSeq" id="XP_007787663.1">
    <property type="nucleotide sequence ID" value="XM_007789473.1"/>
</dbReference>